<dbReference type="InterPro" id="IPR025251">
    <property type="entry name" value="DUF4213"/>
</dbReference>
<dbReference type="AlphaFoldDB" id="A0A4Q1AJ59"/>
<keyword evidence="4" id="KW-1185">Reference proteome</keyword>
<dbReference type="Proteomes" id="UP000289758">
    <property type="component" value="Unassembled WGS sequence"/>
</dbReference>
<accession>A0A4Q1AJ59</accession>
<evidence type="ECO:0008006" key="5">
    <source>
        <dbReference type="Google" id="ProtNLM"/>
    </source>
</evidence>
<dbReference type="RefSeq" id="WP_129088119.1">
    <property type="nucleotide sequence ID" value="NZ_CP053836.1"/>
</dbReference>
<comment type="caution">
    <text evidence="3">The sequence shown here is derived from an EMBL/GenBank/DDBJ whole genome shotgun (WGS) entry which is preliminary data.</text>
</comment>
<evidence type="ECO:0000313" key="3">
    <source>
        <dbReference type="EMBL" id="RXK02856.1"/>
    </source>
</evidence>
<evidence type="ECO:0000313" key="4">
    <source>
        <dbReference type="Proteomes" id="UP000289758"/>
    </source>
</evidence>
<feature type="domain" description="Putative heavy-metal chelation" evidence="1">
    <location>
        <begin position="115"/>
        <end position="227"/>
    </location>
</feature>
<evidence type="ECO:0000259" key="1">
    <source>
        <dbReference type="Pfam" id="PF04016"/>
    </source>
</evidence>
<sequence length="250" mass="28015">MIYDNLREEALKSAKKNSLVLESFFVGELFTYVLVKGENRSQVGIALTPNGEGNILEKNFKSLEELLNETSYNPSLRAVTLAAINAIGQYELQDENIDVKDDLRDEIYDLIIKNSSDSDHIVFIGHLRPLIKKIQEQRENTTIFSRIKIEPELGVYNDIFEYEAISKADIVVITGTTLIGSTIDAILKFTSKAKMVVISGFSAGANPNWFKNSGITHVASLSLKECKKEDVLLNDLETIFKNGCYIQTIQ</sequence>
<organism evidence="3 4">
    <name type="scientific">Halarcobacter ebronensis</name>
    <dbReference type="NCBI Taxonomy" id="1462615"/>
    <lineage>
        <taxon>Bacteria</taxon>
        <taxon>Pseudomonadati</taxon>
        <taxon>Campylobacterota</taxon>
        <taxon>Epsilonproteobacteria</taxon>
        <taxon>Campylobacterales</taxon>
        <taxon>Arcobacteraceae</taxon>
        <taxon>Halarcobacter</taxon>
    </lineage>
</organism>
<name>A0A4Q1AJ59_9BACT</name>
<dbReference type="Pfam" id="PF13938">
    <property type="entry name" value="DUF4213"/>
    <property type="match status" value="1"/>
</dbReference>
<dbReference type="EMBL" id="PDKK01000014">
    <property type="protein sequence ID" value="RXK02856.1"/>
    <property type="molecule type" value="Genomic_DNA"/>
</dbReference>
<reference evidence="3 4" key="1">
    <citation type="submission" date="2017-10" db="EMBL/GenBank/DDBJ databases">
        <title>Genomics of the genus Arcobacter.</title>
        <authorList>
            <person name="Perez-Cataluna A."/>
            <person name="Figueras M.J."/>
        </authorList>
    </citation>
    <scope>NUCLEOTIDE SEQUENCE [LARGE SCALE GENOMIC DNA]</scope>
    <source>
        <strain evidence="3 4">CECT 8441</strain>
    </source>
</reference>
<dbReference type="OrthoDB" id="5346861at2"/>
<dbReference type="Pfam" id="PF04016">
    <property type="entry name" value="DUF364"/>
    <property type="match status" value="1"/>
</dbReference>
<evidence type="ECO:0000259" key="2">
    <source>
        <dbReference type="Pfam" id="PF13938"/>
    </source>
</evidence>
<dbReference type="SUPFAM" id="SSF159713">
    <property type="entry name" value="Dhaf3308-like"/>
    <property type="match status" value="1"/>
</dbReference>
<proteinExistence type="predicted"/>
<dbReference type="InterPro" id="IPR007161">
    <property type="entry name" value="DUF364"/>
</dbReference>
<gene>
    <name evidence="3" type="ORF">CRV07_13290</name>
</gene>
<feature type="domain" description="DUF4213" evidence="2">
    <location>
        <begin position="9"/>
        <end position="87"/>
    </location>
</feature>
<protein>
    <recommendedName>
        <fullName evidence="5">Heavy-metal chelation domain-containing protein</fullName>
    </recommendedName>
</protein>
<dbReference type="Gene3D" id="3.40.50.11590">
    <property type="match status" value="1"/>
</dbReference>